<evidence type="ECO:0000256" key="1">
    <source>
        <dbReference type="ARBA" id="ARBA00004370"/>
    </source>
</evidence>
<evidence type="ECO:0000256" key="4">
    <source>
        <dbReference type="SAM" id="MobiDB-lite"/>
    </source>
</evidence>
<name>A0AA35W348_GEOBA</name>
<evidence type="ECO:0000256" key="2">
    <source>
        <dbReference type="ARBA" id="ARBA00023136"/>
    </source>
</evidence>
<feature type="compositionally biased region" description="Polar residues" evidence="4">
    <location>
        <begin position="1032"/>
        <end position="1045"/>
    </location>
</feature>
<dbReference type="InterPro" id="IPR016201">
    <property type="entry name" value="PSI"/>
</dbReference>
<evidence type="ECO:0000259" key="6">
    <source>
        <dbReference type="SMART" id="SM00423"/>
    </source>
</evidence>
<dbReference type="AlphaFoldDB" id="A0AA35W348"/>
<dbReference type="EMBL" id="CASHTH010000038">
    <property type="protein sequence ID" value="CAI7989821.1"/>
    <property type="molecule type" value="Genomic_DNA"/>
</dbReference>
<feature type="region of interest" description="Disordered" evidence="4">
    <location>
        <begin position="1031"/>
        <end position="1087"/>
    </location>
</feature>
<feature type="domain" description="IPT/TIG" evidence="7">
    <location>
        <begin position="708"/>
        <end position="793"/>
    </location>
</feature>
<feature type="transmembrane region" description="Helical" evidence="5">
    <location>
        <begin position="922"/>
        <end position="952"/>
    </location>
</feature>
<evidence type="ECO:0000256" key="3">
    <source>
        <dbReference type="ARBA" id="ARBA00023180"/>
    </source>
</evidence>
<dbReference type="GO" id="GO:0017154">
    <property type="term" value="F:semaphorin receptor activity"/>
    <property type="evidence" value="ECO:0007669"/>
    <property type="project" value="InterPro"/>
</dbReference>
<dbReference type="Proteomes" id="UP001174909">
    <property type="component" value="Unassembled WGS sequence"/>
</dbReference>
<dbReference type="PANTHER" id="PTHR22625:SF70">
    <property type="entry name" value="PLEXIN A, ISOFORM A"/>
    <property type="match status" value="1"/>
</dbReference>
<dbReference type="Gene3D" id="2.60.40.10">
    <property type="entry name" value="Immunoglobulins"/>
    <property type="match status" value="4"/>
</dbReference>
<dbReference type="InterPro" id="IPR013783">
    <property type="entry name" value="Ig-like_fold"/>
</dbReference>
<dbReference type="PANTHER" id="PTHR22625">
    <property type="entry name" value="PLEXIN"/>
    <property type="match status" value="1"/>
</dbReference>
<comment type="subcellular location">
    <subcellularLocation>
        <location evidence="1">Membrane</location>
    </subcellularLocation>
</comment>
<sequence>MDKSYTQCSNGENNALAIRLVWYTEQTCTTFSNLARGLCDFNLANHLNSEPALAAFDPVRGQHLLRFNNSEEITAVLTARVGMTTTTDLLYVALSTSQDDHFLDKYHITADGEVELVSRDQYSLPITLLRWNEIMQEIYGGNVNGVFVIPLERCSNYTTCGECTGSGDPLCGWCTLGQYCSQSVECSGSSHTAHWVDNQHLCIASVSLTRASMDVDLIQSVDLTIDPAEASLPSHPPHHYQCTLYHGSIDNATYSLTAPFTNGACQLQQAQVDAFDGSHIDLNFRLQLGTSTTEIFPTSSMLALHNCSLHTDCLKCVEASEVCGWCVHDRICTGNPTSCRHEEDWRTIDEDGVCPVVNTPDRGSYTLPVSVRRELILSTFNIPPEIPGYEYGCQIRYGNGSVLGLEAQYYNHTEFRCLTTEDQVHMSADVTNGSETTQLEILWLRSSDKFSVILHTIRLTLYDCELMGSDCSSCLSTNIGTGFDCLWCDKLDTADICTVLDHCKTHSTLFNDIIDCPLPTITGISPVSGPTVGGTRLTVTGTNIGAVAGDVTVELVKMMNQVTEERTPCLVDTNRYIPGSQIVCTTSEASEGDHLVSVTIRRGTGTARPLALPHTFTFAHPIINSVEPQQGPKAGGTYVLFQGSNLDISSPGAAKVFIGDVPCDIQEVTPTVISCVSRAVAAASSQHRTRVVIDNADMPSELYNYTENPVFTRVEPQNIIPAGGVTLTFRGRYLNIVLLPELIITVDNYTLFGTCTPRSSTILKCTAPKLPVVLLSSGTIERRAVPRSSLTGIINYTITMDGAEGPRSDQVDLQIVVKPNPVFYALHMNDRDYTLDSGRSIRILGSNIESVLPSELSVLVDDAVCTLVSDDITDTQVRCFPPDTVLPGDRLVKVYVGKSGLNYSVGFLRYSKDSSSGSNSDFLLIIIPALAGIIIVMLTLLALLCCSIGVLVRRKRAYKTKQRSTALREEDKTDMALVPVFPNMYNGNGSRHVSGEHEYDTIPDILEQMQIQQLQQMEMITCAAQHRIPLTDIQTPPTKRSSNIYYSDDEGHGSSTGSTNNNSSPSSRPNSAILSGGSQPHIVSTTGSLSYKNVKHLPLPPLPTSMSDEYVAMHSYTTDGSSSPAGQSSYLPLDKTGSPTTTATVVVHGPPSPLEPDKVAVGDDYDKLEPKKEEEKKKLTEEEEVGDVNEKTTAAELTVVVLPDTPILGEDSTTA</sequence>
<dbReference type="SMART" id="SM00423">
    <property type="entry name" value="PSI"/>
    <property type="match status" value="3"/>
</dbReference>
<comment type="caution">
    <text evidence="8">The sequence shown here is derived from an EMBL/GenBank/DDBJ whole genome shotgun (WGS) entry which is preliminary data.</text>
</comment>
<evidence type="ECO:0000256" key="5">
    <source>
        <dbReference type="SAM" id="Phobius"/>
    </source>
</evidence>
<proteinExistence type="predicted"/>
<feature type="compositionally biased region" description="Polar residues" evidence="4">
    <location>
        <begin position="1117"/>
        <end position="1130"/>
    </location>
</feature>
<dbReference type="InterPro" id="IPR002165">
    <property type="entry name" value="Plexin_repeat"/>
</dbReference>
<keyword evidence="5" id="KW-1133">Transmembrane helix</keyword>
<keyword evidence="2 5" id="KW-0472">Membrane</keyword>
<dbReference type="GO" id="GO:0030334">
    <property type="term" value="P:regulation of cell migration"/>
    <property type="evidence" value="ECO:0007669"/>
    <property type="project" value="TreeGrafter"/>
</dbReference>
<feature type="domain" description="PSI" evidence="6">
    <location>
        <begin position="153"/>
        <end position="203"/>
    </location>
</feature>
<dbReference type="GO" id="GO:0002116">
    <property type="term" value="C:semaphorin receptor complex"/>
    <property type="evidence" value="ECO:0007669"/>
    <property type="project" value="TreeGrafter"/>
</dbReference>
<keyword evidence="3" id="KW-0325">Glycoprotein</keyword>
<feature type="domain" description="PSI" evidence="6">
    <location>
        <begin position="463"/>
        <end position="517"/>
    </location>
</feature>
<dbReference type="InterPro" id="IPR014756">
    <property type="entry name" value="Ig_E-set"/>
</dbReference>
<evidence type="ECO:0000313" key="8">
    <source>
        <dbReference type="EMBL" id="CAI7989821.1"/>
    </source>
</evidence>
<dbReference type="GO" id="GO:0005886">
    <property type="term" value="C:plasma membrane"/>
    <property type="evidence" value="ECO:0007669"/>
    <property type="project" value="TreeGrafter"/>
</dbReference>
<feature type="domain" description="IPT/TIG" evidence="7">
    <location>
        <begin position="620"/>
        <end position="706"/>
    </location>
</feature>
<feature type="compositionally biased region" description="Polar residues" evidence="4">
    <location>
        <begin position="1072"/>
        <end position="1087"/>
    </location>
</feature>
<protein>
    <submittedName>
        <fullName evidence="8">Plexin-A4</fullName>
    </submittedName>
</protein>
<feature type="region of interest" description="Disordered" evidence="4">
    <location>
        <begin position="1117"/>
        <end position="1189"/>
    </location>
</feature>
<dbReference type="SMART" id="SM00429">
    <property type="entry name" value="IPT"/>
    <property type="match status" value="4"/>
</dbReference>
<dbReference type="SUPFAM" id="SSF81296">
    <property type="entry name" value="E set domains"/>
    <property type="match status" value="3"/>
</dbReference>
<reference evidence="8" key="1">
    <citation type="submission" date="2023-03" db="EMBL/GenBank/DDBJ databases">
        <authorList>
            <person name="Steffen K."/>
            <person name="Cardenas P."/>
        </authorList>
    </citation>
    <scope>NUCLEOTIDE SEQUENCE</scope>
</reference>
<dbReference type="InterPro" id="IPR002909">
    <property type="entry name" value="IPT_dom"/>
</dbReference>
<evidence type="ECO:0000259" key="7">
    <source>
        <dbReference type="SMART" id="SM00429"/>
    </source>
</evidence>
<evidence type="ECO:0000313" key="9">
    <source>
        <dbReference type="Proteomes" id="UP001174909"/>
    </source>
</evidence>
<keyword evidence="9" id="KW-1185">Reference proteome</keyword>
<feature type="domain" description="IPT/TIG" evidence="7">
    <location>
        <begin position="518"/>
        <end position="619"/>
    </location>
</feature>
<feature type="domain" description="IPT/TIG" evidence="7">
    <location>
        <begin position="820"/>
        <end position="911"/>
    </location>
</feature>
<dbReference type="Pfam" id="PF01437">
    <property type="entry name" value="PSI"/>
    <property type="match status" value="1"/>
</dbReference>
<organism evidence="8 9">
    <name type="scientific">Geodia barretti</name>
    <name type="common">Barrett's horny sponge</name>
    <dbReference type="NCBI Taxonomy" id="519541"/>
    <lineage>
        <taxon>Eukaryota</taxon>
        <taxon>Metazoa</taxon>
        <taxon>Porifera</taxon>
        <taxon>Demospongiae</taxon>
        <taxon>Heteroscleromorpha</taxon>
        <taxon>Tetractinellida</taxon>
        <taxon>Astrophorina</taxon>
        <taxon>Geodiidae</taxon>
        <taxon>Geodia</taxon>
    </lineage>
</organism>
<feature type="domain" description="PSI" evidence="6">
    <location>
        <begin position="306"/>
        <end position="355"/>
    </location>
</feature>
<feature type="compositionally biased region" description="Basic and acidic residues" evidence="4">
    <location>
        <begin position="1155"/>
        <end position="1180"/>
    </location>
</feature>
<dbReference type="InterPro" id="IPR031148">
    <property type="entry name" value="Plexin"/>
</dbReference>
<dbReference type="SUPFAM" id="SSF103575">
    <property type="entry name" value="Plexin repeat"/>
    <property type="match status" value="1"/>
</dbReference>
<keyword evidence="5" id="KW-0812">Transmembrane</keyword>
<feature type="compositionally biased region" description="Low complexity" evidence="4">
    <location>
        <begin position="1053"/>
        <end position="1071"/>
    </location>
</feature>
<accession>A0AA35W348</accession>
<dbReference type="Pfam" id="PF01833">
    <property type="entry name" value="TIG"/>
    <property type="match status" value="2"/>
</dbReference>
<gene>
    <name evidence="8" type="ORF">GBAR_LOCUS341</name>
</gene>